<dbReference type="FunFam" id="1.10.10.10:FF:000001">
    <property type="entry name" value="LysR family transcriptional regulator"/>
    <property type="match status" value="1"/>
</dbReference>
<dbReference type="InterPro" id="IPR000847">
    <property type="entry name" value="LysR_HTH_N"/>
</dbReference>
<dbReference type="InterPro" id="IPR036388">
    <property type="entry name" value="WH-like_DNA-bd_sf"/>
</dbReference>
<dbReference type="InterPro" id="IPR005119">
    <property type="entry name" value="LysR_subst-bd"/>
</dbReference>
<dbReference type="PANTHER" id="PTHR30537:SF5">
    <property type="entry name" value="HTH-TYPE TRANSCRIPTIONAL ACTIVATOR TTDR-RELATED"/>
    <property type="match status" value="1"/>
</dbReference>
<dbReference type="GO" id="GO:0003700">
    <property type="term" value="F:DNA-binding transcription factor activity"/>
    <property type="evidence" value="ECO:0007669"/>
    <property type="project" value="InterPro"/>
</dbReference>
<evidence type="ECO:0000313" key="7">
    <source>
        <dbReference type="Proteomes" id="UP000193749"/>
    </source>
</evidence>
<dbReference type="GO" id="GO:0003677">
    <property type="term" value="F:DNA binding"/>
    <property type="evidence" value="ECO:0007669"/>
    <property type="project" value="UniProtKB-KW"/>
</dbReference>
<keyword evidence="7" id="KW-1185">Reference proteome</keyword>
<keyword evidence="3" id="KW-0238">DNA-binding</keyword>
<organism evidence="6 7">
    <name type="scientific">Pantoea cypripedii</name>
    <name type="common">Pectobacterium cypripedii</name>
    <name type="synonym">Erwinia cypripedii</name>
    <dbReference type="NCBI Taxonomy" id="55209"/>
    <lineage>
        <taxon>Bacteria</taxon>
        <taxon>Pseudomonadati</taxon>
        <taxon>Pseudomonadota</taxon>
        <taxon>Gammaproteobacteria</taxon>
        <taxon>Enterobacterales</taxon>
        <taxon>Erwiniaceae</taxon>
        <taxon>Pantoea</taxon>
    </lineage>
</organism>
<keyword evidence="2" id="KW-0805">Transcription regulation</keyword>
<accession>A0A1X1ELE6</accession>
<proteinExistence type="inferred from homology"/>
<dbReference type="EMBL" id="MLJI01000002">
    <property type="protein sequence ID" value="ORM89604.1"/>
    <property type="molecule type" value="Genomic_DNA"/>
</dbReference>
<dbReference type="Gene3D" id="3.40.190.290">
    <property type="match status" value="1"/>
</dbReference>
<evidence type="ECO:0000256" key="2">
    <source>
        <dbReference type="ARBA" id="ARBA00023015"/>
    </source>
</evidence>
<gene>
    <name evidence="6" type="ORF">HA50_23620</name>
</gene>
<dbReference type="PROSITE" id="PS50931">
    <property type="entry name" value="HTH_LYSR"/>
    <property type="match status" value="1"/>
</dbReference>
<dbReference type="SUPFAM" id="SSF46785">
    <property type="entry name" value="Winged helix' DNA-binding domain"/>
    <property type="match status" value="1"/>
</dbReference>
<comment type="caution">
    <text evidence="6">The sequence shown here is derived from an EMBL/GenBank/DDBJ whole genome shotgun (WGS) entry which is preliminary data.</text>
</comment>
<dbReference type="InterPro" id="IPR036390">
    <property type="entry name" value="WH_DNA-bd_sf"/>
</dbReference>
<dbReference type="Proteomes" id="UP000193749">
    <property type="component" value="Unassembled WGS sequence"/>
</dbReference>
<evidence type="ECO:0000256" key="1">
    <source>
        <dbReference type="ARBA" id="ARBA00009437"/>
    </source>
</evidence>
<dbReference type="AlphaFoldDB" id="A0A1X1ELE6"/>
<dbReference type="CDD" id="cd08422">
    <property type="entry name" value="PBP2_CrgA_like"/>
    <property type="match status" value="1"/>
</dbReference>
<dbReference type="SUPFAM" id="SSF53850">
    <property type="entry name" value="Periplasmic binding protein-like II"/>
    <property type="match status" value="1"/>
</dbReference>
<dbReference type="RefSeq" id="WP_084879322.1">
    <property type="nucleotide sequence ID" value="NZ_JAGGMY010000005.1"/>
</dbReference>
<feature type="domain" description="HTH lysR-type" evidence="5">
    <location>
        <begin position="1"/>
        <end position="59"/>
    </location>
</feature>
<evidence type="ECO:0000313" key="6">
    <source>
        <dbReference type="EMBL" id="ORM89604.1"/>
    </source>
</evidence>
<dbReference type="PANTHER" id="PTHR30537">
    <property type="entry name" value="HTH-TYPE TRANSCRIPTIONAL REGULATOR"/>
    <property type="match status" value="1"/>
</dbReference>
<evidence type="ECO:0000256" key="3">
    <source>
        <dbReference type="ARBA" id="ARBA00023125"/>
    </source>
</evidence>
<comment type="similarity">
    <text evidence="1">Belongs to the LysR transcriptional regulatory family.</text>
</comment>
<dbReference type="Gene3D" id="1.10.10.10">
    <property type="entry name" value="Winged helix-like DNA-binding domain superfamily/Winged helix DNA-binding domain"/>
    <property type="match status" value="1"/>
</dbReference>
<sequence>MDQLSLFRLFIAIAERGSLVAASRALAIAPSVATLGLQRLEEMLGVVLVIRTTRRLSLTPEGERFLADCRRILTDIEEAVDALSDRGPLRGEIRLTATNDFGRNTLAPLIDTFMQSNPEVRIALYLSDSVIDLAESGYDIGLRLGSFGKSRADRQLLIAGTRQVCASPAYWRKAGQPQHPAELEQHNCMVLARPDAPQSIWYFRDDDREFGVRVSGDRTANEGATLRSWAIAGAGVILKSSIDIIDDVAQGRLVPVLSGFELAEGHDYNLYAITPAGRRQSRRVKALVDFLREQLATP</sequence>
<protein>
    <submittedName>
        <fullName evidence="6">LysR family transcriptional regulator</fullName>
    </submittedName>
</protein>
<dbReference type="InterPro" id="IPR058163">
    <property type="entry name" value="LysR-type_TF_proteobact-type"/>
</dbReference>
<dbReference type="Pfam" id="PF00126">
    <property type="entry name" value="HTH_1"/>
    <property type="match status" value="1"/>
</dbReference>
<evidence type="ECO:0000259" key="5">
    <source>
        <dbReference type="PROSITE" id="PS50931"/>
    </source>
</evidence>
<dbReference type="OrthoDB" id="9110639at2"/>
<dbReference type="Pfam" id="PF03466">
    <property type="entry name" value="LysR_substrate"/>
    <property type="match status" value="1"/>
</dbReference>
<reference evidence="6 7" key="1">
    <citation type="journal article" date="2017" name="Antonie Van Leeuwenhoek">
        <title>Phylogenomic resolution of the bacterial genus Pantoea and its relationship with Erwinia and Tatumella.</title>
        <authorList>
            <person name="Palmer M."/>
            <person name="Steenkamp E.T."/>
            <person name="Coetzee M.P."/>
            <person name="Chan W.Y."/>
            <person name="van Zyl E."/>
            <person name="De Maayer P."/>
            <person name="Coutinho T.A."/>
            <person name="Blom J."/>
            <person name="Smits T.H."/>
            <person name="Duffy B."/>
            <person name="Venter S.N."/>
        </authorList>
    </citation>
    <scope>NUCLEOTIDE SEQUENCE [LARGE SCALE GENOMIC DNA]</scope>
    <source>
        <strain evidence="6 7">LMG 2657</strain>
    </source>
</reference>
<keyword evidence="4" id="KW-0804">Transcription</keyword>
<name>A0A1X1ELE6_PANCY</name>
<evidence type="ECO:0000256" key="4">
    <source>
        <dbReference type="ARBA" id="ARBA00023163"/>
    </source>
</evidence>
<dbReference type="STRING" id="55209.HA50_23620"/>